<proteinExistence type="predicted"/>
<dbReference type="Gene3D" id="1.10.10.1320">
    <property type="entry name" value="Anti-sigma factor, zinc-finger domain"/>
    <property type="match status" value="1"/>
</dbReference>
<evidence type="ECO:0000256" key="1">
    <source>
        <dbReference type="ARBA" id="ARBA00023015"/>
    </source>
</evidence>
<name>A0ABQ4CQ43_9ACTN</name>
<evidence type="ECO:0000313" key="4">
    <source>
        <dbReference type="Proteomes" id="UP000604117"/>
    </source>
</evidence>
<protein>
    <recommendedName>
        <fullName evidence="5">TIGR03083 family protein</fullName>
    </recommendedName>
</protein>
<dbReference type="InterPro" id="IPR034660">
    <property type="entry name" value="DinB/YfiT-like"/>
</dbReference>
<accession>A0ABQ4CQ43</accession>
<reference evidence="3 4" key="1">
    <citation type="submission" date="2021-01" db="EMBL/GenBank/DDBJ databases">
        <title>Whole genome shotgun sequence of Asanoa siamensis NBRC 107932.</title>
        <authorList>
            <person name="Komaki H."/>
            <person name="Tamura T."/>
        </authorList>
    </citation>
    <scope>NUCLEOTIDE SEQUENCE [LARGE SCALE GENOMIC DNA]</scope>
    <source>
        <strain evidence="3 4">NBRC 107932</strain>
    </source>
</reference>
<dbReference type="RefSeq" id="WP_203713295.1">
    <property type="nucleotide sequence ID" value="NZ_BONE01000020.1"/>
</dbReference>
<dbReference type="InterPro" id="IPR041916">
    <property type="entry name" value="Anti_sigma_zinc_sf"/>
</dbReference>
<evidence type="ECO:0000256" key="2">
    <source>
        <dbReference type="ARBA" id="ARBA00023163"/>
    </source>
</evidence>
<comment type="caution">
    <text evidence="3">The sequence shown here is derived from an EMBL/GenBank/DDBJ whole genome shotgun (WGS) entry which is preliminary data.</text>
</comment>
<keyword evidence="4" id="KW-1185">Reference proteome</keyword>
<keyword evidence="2" id="KW-0804">Transcription</keyword>
<dbReference type="SUPFAM" id="SSF109854">
    <property type="entry name" value="DinB/YfiT-like putative metalloenzymes"/>
    <property type="match status" value="1"/>
</dbReference>
<gene>
    <name evidence="3" type="ORF">Asi02nite_29080</name>
</gene>
<sequence>MTDDGHPGDLAGAYAIGACTPDEERSFAAHARHCAACAEEAAELSRVAEWVGTATARTPAPTLRTRVLAAARAARAPAGPAGPGAEARRLGALYGDRVSELDGLLRRLSRPQWLVASGPHRSVRDLVVHLRANDATVAAAAGVEVVALEADPRAGWHRQAGAIVDVLRGWDAGLDRPVSLAGRAAVRRSLREALVQRGFETWIHAEDVRVVLGLPPRTPDARQLADIADLAAGLLPQAMAAAGRARPAWAVRLVLTGPGGGTRLVDLAPTAAPGTVVAEVTMPAERFCRLVAGRLASAPDSAEIGGDRGAAVDLLTVAATMGCD</sequence>
<evidence type="ECO:0008006" key="5">
    <source>
        <dbReference type="Google" id="ProtNLM"/>
    </source>
</evidence>
<dbReference type="Proteomes" id="UP000604117">
    <property type="component" value="Unassembled WGS sequence"/>
</dbReference>
<evidence type="ECO:0000313" key="3">
    <source>
        <dbReference type="EMBL" id="GIF73390.1"/>
    </source>
</evidence>
<dbReference type="EMBL" id="BONE01000020">
    <property type="protein sequence ID" value="GIF73390.1"/>
    <property type="molecule type" value="Genomic_DNA"/>
</dbReference>
<keyword evidence="1" id="KW-0805">Transcription regulation</keyword>
<organism evidence="3 4">
    <name type="scientific">Asanoa siamensis</name>
    <dbReference type="NCBI Taxonomy" id="926357"/>
    <lineage>
        <taxon>Bacteria</taxon>
        <taxon>Bacillati</taxon>
        <taxon>Actinomycetota</taxon>
        <taxon>Actinomycetes</taxon>
        <taxon>Micromonosporales</taxon>
        <taxon>Micromonosporaceae</taxon>
        <taxon>Asanoa</taxon>
    </lineage>
</organism>